<keyword evidence="6 16" id="KW-0732">Signal</keyword>
<dbReference type="InterPro" id="IPR051378">
    <property type="entry name" value="Cell2Cell_Antifungal"/>
</dbReference>
<dbReference type="FunFam" id="3.30.430.20:FF:000001">
    <property type="entry name" value="cysteine-rich repeat secretory protein 3"/>
    <property type="match status" value="1"/>
</dbReference>
<evidence type="ECO:0000256" key="3">
    <source>
        <dbReference type="ARBA" id="ARBA00022475"/>
    </source>
</evidence>
<evidence type="ECO:0000256" key="10">
    <source>
        <dbReference type="ARBA" id="ARBA00023136"/>
    </source>
</evidence>
<keyword evidence="7" id="KW-0677">Repeat</keyword>
<evidence type="ECO:0000256" key="9">
    <source>
        <dbReference type="ARBA" id="ARBA00022989"/>
    </source>
</evidence>
<feature type="domain" description="Gnk2-homologous" evidence="17">
    <location>
        <begin position="33"/>
        <end position="137"/>
    </location>
</feature>
<keyword evidence="2" id="KW-0813">Transport</keyword>
<evidence type="ECO:0000256" key="2">
    <source>
        <dbReference type="ARBA" id="ARBA00022448"/>
    </source>
</evidence>
<keyword evidence="8" id="KW-0965">Cell junction</keyword>
<dbReference type="FunFam" id="3.30.430.20:FF:000020">
    <property type="entry name" value="Cysteine-rich repeat secretory protein 60"/>
    <property type="match status" value="1"/>
</dbReference>
<comment type="subcellular location">
    <subcellularLocation>
        <location evidence="12">Cell junction</location>
        <location evidence="12">Plasmodesma</location>
    </subcellularLocation>
    <subcellularLocation>
        <location evidence="1">Cell membrane</location>
        <topology evidence="1">Single-pass type I membrane protein</topology>
    </subcellularLocation>
</comment>
<evidence type="ECO:0000256" key="16">
    <source>
        <dbReference type="SAM" id="SignalP"/>
    </source>
</evidence>
<comment type="subunit">
    <text evidence="14">(Microbial infection) Interacts with Grapevine fanleaf virus (GFLV) 2B-MP.</text>
</comment>
<gene>
    <name evidence="18" type="ORF">SVIM_LOCUS219354</name>
</gene>
<keyword evidence="5 15" id="KW-0812">Transmembrane</keyword>
<evidence type="ECO:0000256" key="4">
    <source>
        <dbReference type="ARBA" id="ARBA00022581"/>
    </source>
</evidence>
<evidence type="ECO:0000256" key="1">
    <source>
        <dbReference type="ARBA" id="ARBA00004251"/>
    </source>
</evidence>
<dbReference type="InterPro" id="IPR002902">
    <property type="entry name" value="GNK2"/>
</dbReference>
<dbReference type="PROSITE" id="PS51473">
    <property type="entry name" value="GNK2"/>
    <property type="match status" value="2"/>
</dbReference>
<dbReference type="InterPro" id="IPR038408">
    <property type="entry name" value="GNK2_sf"/>
</dbReference>
<evidence type="ECO:0000256" key="7">
    <source>
        <dbReference type="ARBA" id="ARBA00022737"/>
    </source>
</evidence>
<feature type="chain" id="PRO_5026948605" description="Gnk2-homologous domain-containing protein" evidence="16">
    <location>
        <begin position="27"/>
        <end position="364"/>
    </location>
</feature>
<protein>
    <recommendedName>
        <fullName evidence="17">Gnk2-homologous domain-containing protein</fullName>
    </recommendedName>
</protein>
<evidence type="ECO:0000259" key="17">
    <source>
        <dbReference type="PROSITE" id="PS51473"/>
    </source>
</evidence>
<evidence type="ECO:0000256" key="15">
    <source>
        <dbReference type="SAM" id="Phobius"/>
    </source>
</evidence>
<evidence type="ECO:0000256" key="12">
    <source>
        <dbReference type="ARBA" id="ARBA00024184"/>
    </source>
</evidence>
<evidence type="ECO:0000256" key="11">
    <source>
        <dbReference type="ARBA" id="ARBA00023157"/>
    </source>
</evidence>
<keyword evidence="11" id="KW-1015">Disulfide bond</keyword>
<dbReference type="Pfam" id="PF01657">
    <property type="entry name" value="Stress-antifung"/>
    <property type="match status" value="2"/>
</dbReference>
<accession>A0A6N2LE75</accession>
<dbReference type="GO" id="GO:0005886">
    <property type="term" value="C:plasma membrane"/>
    <property type="evidence" value="ECO:0007669"/>
    <property type="project" value="UniProtKB-SubCell"/>
</dbReference>
<name>A0A6N2LE75_SALVM</name>
<dbReference type="CDD" id="cd23509">
    <property type="entry name" value="Gnk2-like"/>
    <property type="match status" value="2"/>
</dbReference>
<comment type="similarity">
    <text evidence="13">Belongs to the cysteine-rich repeat secretory protein family. Plasmodesmata-located proteins (PDLD) subfamily.</text>
</comment>
<dbReference type="GO" id="GO:0009506">
    <property type="term" value="C:plasmodesma"/>
    <property type="evidence" value="ECO:0007669"/>
    <property type="project" value="UniProtKB-SubCell"/>
</dbReference>
<feature type="signal peptide" evidence="16">
    <location>
        <begin position="1"/>
        <end position="26"/>
    </location>
</feature>
<dbReference type="PANTHER" id="PTHR32080">
    <property type="entry name" value="ANTIFUNGAL PROTEIN GINKBILOBIN-2-LIKE"/>
    <property type="match status" value="1"/>
</dbReference>
<proteinExistence type="inferred from homology"/>
<dbReference type="EMBL" id="CAADRP010001530">
    <property type="protein sequence ID" value="VFU39472.1"/>
    <property type="molecule type" value="Genomic_DNA"/>
</dbReference>
<dbReference type="PANTHER" id="PTHR32080:SF3">
    <property type="entry name" value="PLASMODESMATA-LOCATED PROTEIN 7"/>
    <property type="match status" value="1"/>
</dbReference>
<reference evidence="18" key="1">
    <citation type="submission" date="2019-03" db="EMBL/GenBank/DDBJ databases">
        <authorList>
            <person name="Mank J."/>
            <person name="Almeida P."/>
        </authorList>
    </citation>
    <scope>NUCLEOTIDE SEQUENCE</scope>
    <source>
        <strain evidence="18">78183</strain>
    </source>
</reference>
<organism evidence="18">
    <name type="scientific">Salix viminalis</name>
    <name type="common">Common osier</name>
    <name type="synonym">Basket willow</name>
    <dbReference type="NCBI Taxonomy" id="40686"/>
    <lineage>
        <taxon>Eukaryota</taxon>
        <taxon>Viridiplantae</taxon>
        <taxon>Streptophyta</taxon>
        <taxon>Embryophyta</taxon>
        <taxon>Tracheophyta</taxon>
        <taxon>Spermatophyta</taxon>
        <taxon>Magnoliopsida</taxon>
        <taxon>eudicotyledons</taxon>
        <taxon>Gunneridae</taxon>
        <taxon>Pentapetalae</taxon>
        <taxon>rosids</taxon>
        <taxon>fabids</taxon>
        <taxon>Malpighiales</taxon>
        <taxon>Salicaceae</taxon>
        <taxon>Saliceae</taxon>
        <taxon>Salix</taxon>
    </lineage>
</organism>
<evidence type="ECO:0000256" key="8">
    <source>
        <dbReference type="ARBA" id="ARBA00022949"/>
    </source>
</evidence>
<evidence type="ECO:0000256" key="6">
    <source>
        <dbReference type="ARBA" id="ARBA00022729"/>
    </source>
</evidence>
<keyword evidence="3" id="KW-1003">Cell membrane</keyword>
<keyword evidence="4" id="KW-0945">Host-virus interaction</keyword>
<feature type="domain" description="Gnk2-homologous" evidence="17">
    <location>
        <begin position="138"/>
        <end position="238"/>
    </location>
</feature>
<evidence type="ECO:0000313" key="18">
    <source>
        <dbReference type="EMBL" id="VFU39472.1"/>
    </source>
</evidence>
<dbReference type="AlphaFoldDB" id="A0A6N2LE75"/>
<keyword evidence="9 15" id="KW-1133">Transmembrane helix</keyword>
<sequence length="364" mass="39038">MMGRRTRSSLLLHLTFIVSFSSLTCPSFSSSTDAFVFGGCTQQKYVHDSPFESNLNSLLTSLVNSATYSSYNKYTIMGSSPQDVVYGLYQCRGDLSMPDCATCVARAVSQLSVLCAQTCGGALQLQGCYVKYDNTTFLGVEDKTVVLKKCGPSVGYKTDAMNLRDAVLGGMARTGGAYRVGGSGDVQGVAQCVGDLSAGECQDCLSEAIMRLRSDCGTADYGDMFLAKCYARYTTGGPHKSTNDGEKTFAIIIGLLAGVALLIIFLIFLRKVFGGNGKEISPAVPTTLALHSISASAISFYSRLLPLHDVNFPRFSSILLANGRLGQEKYGGGVAECVQKNKVRKKGSYIRFHSPLHFDKAVLS</sequence>
<evidence type="ECO:0000256" key="14">
    <source>
        <dbReference type="ARBA" id="ARBA00064287"/>
    </source>
</evidence>
<evidence type="ECO:0000256" key="13">
    <source>
        <dbReference type="ARBA" id="ARBA00038393"/>
    </source>
</evidence>
<dbReference type="Gene3D" id="3.30.430.20">
    <property type="entry name" value="Gnk2 domain, C-X8-C-X2-C motif"/>
    <property type="match status" value="2"/>
</dbReference>
<evidence type="ECO:0000256" key="5">
    <source>
        <dbReference type="ARBA" id="ARBA00022692"/>
    </source>
</evidence>
<keyword evidence="10 15" id="KW-0472">Membrane</keyword>
<feature type="transmembrane region" description="Helical" evidence="15">
    <location>
        <begin position="249"/>
        <end position="269"/>
    </location>
</feature>